<dbReference type="RefSeq" id="XP_066705464.1">
    <property type="nucleotide sequence ID" value="XM_066836571.1"/>
</dbReference>
<dbReference type="PANTHER" id="PTHR35394:SF5">
    <property type="entry name" value="DUF3176 DOMAIN-CONTAINING PROTEIN"/>
    <property type="match status" value="1"/>
</dbReference>
<evidence type="ECO:0000313" key="3">
    <source>
        <dbReference type="EMBL" id="KAK7966072.1"/>
    </source>
</evidence>
<dbReference type="InterPro" id="IPR021514">
    <property type="entry name" value="DUF3176"/>
</dbReference>
<keyword evidence="2" id="KW-0472">Membrane</keyword>
<dbReference type="Proteomes" id="UP001391051">
    <property type="component" value="Unassembled WGS sequence"/>
</dbReference>
<dbReference type="GeneID" id="92069633"/>
<reference evidence="3 4" key="1">
    <citation type="submission" date="2023-01" db="EMBL/GenBank/DDBJ databases">
        <title>Analysis of 21 Apiospora genomes using comparative genomics revels a genus with tremendous synthesis potential of carbohydrate active enzymes and secondary metabolites.</title>
        <authorList>
            <person name="Sorensen T."/>
        </authorList>
    </citation>
    <scope>NUCLEOTIDE SEQUENCE [LARGE SCALE GENOMIC DNA]</scope>
    <source>
        <strain evidence="3 4">CBS 24483</strain>
    </source>
</reference>
<keyword evidence="2" id="KW-1133">Transmembrane helix</keyword>
<feature type="region of interest" description="Disordered" evidence="1">
    <location>
        <begin position="1"/>
        <end position="30"/>
    </location>
</feature>
<keyword evidence="2" id="KW-0812">Transmembrane</keyword>
<sequence length="352" mass="38373">MQAGMSSHHLDRLHPSPSGGDTALSGTVSERSEPVSSFDRRATGLWAAWKWELLLLLLSVLSLVATAVTLYRLSGNSLESWGGFFLGPNTVVSILAAISKAALAFAVSSCVAQAKWNWYRRGRDHLLIFERFEEASKGPWGSVRLLRTIWVRHWSALGALIIISLLAYEPFMQTIVTQYGVLDVDYSSAQAATGRCLRLDSGRVSFGGAGGGGYVSIENGTETFNCGVPDPPRSQPDFGMTAAHYGVRWPFLVLPLLLEAAGALYLCFTIRETKRLGIAAWKDSALATLVYGLDGEENRALLKEADVQGQMDRAARKMRVGMVGGGSIVRVPEMEPDEFLEDCVPLTDTRGW</sequence>
<dbReference type="EMBL" id="JAQQWE010000001">
    <property type="protein sequence ID" value="KAK7966072.1"/>
    <property type="molecule type" value="Genomic_DNA"/>
</dbReference>
<feature type="transmembrane region" description="Helical" evidence="2">
    <location>
        <begin position="53"/>
        <end position="71"/>
    </location>
</feature>
<dbReference type="PANTHER" id="PTHR35394">
    <property type="entry name" value="DUF3176 DOMAIN-CONTAINING PROTEIN"/>
    <property type="match status" value="1"/>
</dbReference>
<proteinExistence type="predicted"/>
<organism evidence="3 4">
    <name type="scientific">Apiospora aurea</name>
    <dbReference type="NCBI Taxonomy" id="335848"/>
    <lineage>
        <taxon>Eukaryota</taxon>
        <taxon>Fungi</taxon>
        <taxon>Dikarya</taxon>
        <taxon>Ascomycota</taxon>
        <taxon>Pezizomycotina</taxon>
        <taxon>Sordariomycetes</taxon>
        <taxon>Xylariomycetidae</taxon>
        <taxon>Amphisphaeriales</taxon>
        <taxon>Apiosporaceae</taxon>
        <taxon>Apiospora</taxon>
    </lineage>
</organism>
<feature type="transmembrane region" description="Helical" evidence="2">
    <location>
        <begin position="249"/>
        <end position="268"/>
    </location>
</feature>
<feature type="transmembrane region" description="Helical" evidence="2">
    <location>
        <begin position="149"/>
        <end position="168"/>
    </location>
</feature>
<keyword evidence="4" id="KW-1185">Reference proteome</keyword>
<name>A0ABR1QTU9_9PEZI</name>
<feature type="transmembrane region" description="Helical" evidence="2">
    <location>
        <begin position="91"/>
        <end position="112"/>
    </location>
</feature>
<gene>
    <name evidence="3" type="ORF">PG986_000349</name>
</gene>
<comment type="caution">
    <text evidence="3">The sequence shown here is derived from an EMBL/GenBank/DDBJ whole genome shotgun (WGS) entry which is preliminary data.</text>
</comment>
<dbReference type="Pfam" id="PF11374">
    <property type="entry name" value="DUF3176"/>
    <property type="match status" value="1"/>
</dbReference>
<evidence type="ECO:0000256" key="2">
    <source>
        <dbReference type="SAM" id="Phobius"/>
    </source>
</evidence>
<protein>
    <submittedName>
        <fullName evidence="3">Uncharacterized protein</fullName>
    </submittedName>
</protein>
<evidence type="ECO:0000313" key="4">
    <source>
        <dbReference type="Proteomes" id="UP001391051"/>
    </source>
</evidence>
<accession>A0ABR1QTU9</accession>
<evidence type="ECO:0000256" key="1">
    <source>
        <dbReference type="SAM" id="MobiDB-lite"/>
    </source>
</evidence>